<dbReference type="Proteomes" id="UP000466104">
    <property type="component" value="Unassembled WGS sequence"/>
</dbReference>
<accession>A0A7K0J6D7</accession>
<dbReference type="AlphaFoldDB" id="A0A7K0J6D7"/>
<keyword evidence="2" id="KW-1185">Reference proteome</keyword>
<proteinExistence type="predicted"/>
<dbReference type="RefSeq" id="WP_154562476.1">
    <property type="nucleotide sequence ID" value="NZ_VUMG01000002.1"/>
</dbReference>
<name>A0A7K0J6D7_9ACTN</name>
<evidence type="ECO:0008006" key="3">
    <source>
        <dbReference type="Google" id="ProtNLM"/>
    </source>
</evidence>
<comment type="caution">
    <text evidence="1">The sequence shown here is derived from an EMBL/GenBank/DDBJ whole genome shotgun (WGS) entry which is preliminary data.</text>
</comment>
<organism evidence="1 2">
    <name type="scientific">Cutibacterium porci</name>
    <dbReference type="NCBI Taxonomy" id="2605781"/>
    <lineage>
        <taxon>Bacteria</taxon>
        <taxon>Bacillati</taxon>
        <taxon>Actinomycetota</taxon>
        <taxon>Actinomycetes</taxon>
        <taxon>Propionibacteriales</taxon>
        <taxon>Propionibacteriaceae</taxon>
        <taxon>Cutibacterium</taxon>
    </lineage>
</organism>
<gene>
    <name evidence="1" type="ORF">FYJ43_04550</name>
</gene>
<dbReference type="EMBL" id="VUMG01000002">
    <property type="protein sequence ID" value="MSS45328.1"/>
    <property type="molecule type" value="Genomic_DNA"/>
</dbReference>
<evidence type="ECO:0000313" key="1">
    <source>
        <dbReference type="EMBL" id="MSS45328.1"/>
    </source>
</evidence>
<reference evidence="1 2" key="1">
    <citation type="submission" date="2019-08" db="EMBL/GenBank/DDBJ databases">
        <title>In-depth cultivation of the pig gut microbiome towards novel bacterial diversity and tailored functional studies.</title>
        <authorList>
            <person name="Wylensek D."/>
            <person name="Hitch T.C.A."/>
            <person name="Clavel T."/>
        </authorList>
    </citation>
    <scope>NUCLEOTIDE SEQUENCE [LARGE SCALE GENOMIC DNA]</scope>
    <source>
        <strain evidence="1 2">WCA-380-WT-3A</strain>
    </source>
</reference>
<sequence length="372" mass="38890">MVDLSSNREYADLAWLETVTSGDTVIVRHHTTAVTARVMGYTFDPLTGSYISLKLGQAAADQAAAALTEAHTELTRTANQVAAATTAITGLRTDLTALDTELDQTRTILDSATRTAADAKSAAVAAALRAGMLEPGNLVWNLRFAHNADGWGTPSEGTRTVHTSGGYRDAYITYRWATITGTGRDTITNGDNDPSKVISTASGRSYRLSVRIRCAQPLPAGALTMSMFGDSPAASAQIPANTWTLWEAVSTTCDTQPQQGLTWLTITGVTVPTGVDIDLCEPTVVEAAGDWLIIDGTIKTTKIIAGAITTAKLTAEAVDAIRIKTGTITALQIAAGTLTAAQIKTGSLTGDRLVANTITAVNIMAGSITSES</sequence>
<evidence type="ECO:0000313" key="2">
    <source>
        <dbReference type="Proteomes" id="UP000466104"/>
    </source>
</evidence>
<protein>
    <recommendedName>
        <fullName evidence="3">DUF1983 domain-containing protein</fullName>
    </recommendedName>
</protein>